<dbReference type="SUPFAM" id="SSF63380">
    <property type="entry name" value="Riboflavin synthase domain-like"/>
    <property type="match status" value="1"/>
</dbReference>
<accession>A0A838XTN8</accession>
<dbReference type="PRINTS" id="PR00371">
    <property type="entry name" value="FPNCR"/>
</dbReference>
<comment type="caution">
    <text evidence="7">The sequence shown here is derived from an EMBL/GenBank/DDBJ whole genome shotgun (WGS) entry which is preliminary data.</text>
</comment>
<dbReference type="GO" id="GO:0004783">
    <property type="term" value="F:sulfite reductase (NADPH) activity"/>
    <property type="evidence" value="ECO:0007669"/>
    <property type="project" value="TreeGrafter"/>
</dbReference>
<evidence type="ECO:0000259" key="5">
    <source>
        <dbReference type="PROSITE" id="PS50902"/>
    </source>
</evidence>
<dbReference type="GO" id="GO:0005829">
    <property type="term" value="C:cytosol"/>
    <property type="evidence" value="ECO:0007669"/>
    <property type="project" value="TreeGrafter"/>
</dbReference>
<feature type="domain" description="Flavodoxin-like" evidence="5">
    <location>
        <begin position="334"/>
        <end position="470"/>
    </location>
</feature>
<dbReference type="InterPro" id="IPR017927">
    <property type="entry name" value="FAD-bd_FR_type"/>
</dbReference>
<dbReference type="SUPFAM" id="SSF52218">
    <property type="entry name" value="Flavoproteins"/>
    <property type="match status" value="1"/>
</dbReference>
<name>A0A838XTN8_9HYPH</name>
<keyword evidence="8" id="KW-1185">Reference proteome</keyword>
<evidence type="ECO:0000313" key="8">
    <source>
        <dbReference type="Proteomes" id="UP000559404"/>
    </source>
</evidence>
<organism evidence="7 8">
    <name type="scientific">Stappia taiwanensis</name>
    <dbReference type="NCBI Taxonomy" id="992267"/>
    <lineage>
        <taxon>Bacteria</taxon>
        <taxon>Pseudomonadati</taxon>
        <taxon>Pseudomonadota</taxon>
        <taxon>Alphaproteobacteria</taxon>
        <taxon>Hyphomicrobiales</taxon>
        <taxon>Stappiaceae</taxon>
        <taxon>Stappia</taxon>
    </lineage>
</organism>
<evidence type="ECO:0000256" key="3">
    <source>
        <dbReference type="ARBA" id="ARBA00023797"/>
    </source>
</evidence>
<dbReference type="Pfam" id="PF00175">
    <property type="entry name" value="NAD_binding_1"/>
    <property type="match status" value="1"/>
</dbReference>
<dbReference type="Gene3D" id="2.40.30.10">
    <property type="entry name" value="Translation factors"/>
    <property type="match status" value="1"/>
</dbReference>
<evidence type="ECO:0000256" key="4">
    <source>
        <dbReference type="SAM" id="Phobius"/>
    </source>
</evidence>
<evidence type="ECO:0000256" key="1">
    <source>
        <dbReference type="ARBA" id="ARBA00022630"/>
    </source>
</evidence>
<evidence type="ECO:0000313" key="7">
    <source>
        <dbReference type="EMBL" id="MBA4613107.1"/>
    </source>
</evidence>
<keyword evidence="4" id="KW-0812">Transmembrane</keyword>
<dbReference type="Pfam" id="PF00258">
    <property type="entry name" value="Flavodoxin_1"/>
    <property type="match status" value="1"/>
</dbReference>
<dbReference type="InterPro" id="IPR008254">
    <property type="entry name" value="Flavodoxin/NO_synth"/>
</dbReference>
<dbReference type="InterPro" id="IPR017938">
    <property type="entry name" value="Riboflavin_synthase-like_b-brl"/>
</dbReference>
<feature type="domain" description="FAD-binding FR-type" evidence="6">
    <location>
        <begin position="486"/>
        <end position="599"/>
    </location>
</feature>
<dbReference type="AlphaFoldDB" id="A0A838XTN8"/>
<sequence length="736" mass="78122">MLRSLHKIPGLVAAALILLLATTGVVLSVLPALETAQAPAVTTPAPNTAELAARVAAAYPGVEQIRRAPSGLITAFYFENDRPGRVVIDPVTGEGVRDYTPSAFSRWMTNLHRSLFLDDGGRLTAAAGALAMLVLCVSGCLLTVRRVGGWRRLFSRLRGPLAGRLHVEIARIALPGLLLSSLTALVMTAGTFGVLPSDRAAPLFPTEVSETMGAAPGEIAALAAVPLEDLRELTFPYPGDATDVFTLKTVSGTGYLDQGTGAMLVWADHGPWQQLSATVKMLHTGRGAWVLGLVLGLTTLGAPVLAVTGIIVWLSGRRARPRLPAGARADRADTIVLVGSEGGSTWGFAATLHKGLMAAGHTVHTAALSRFAPERYTNARQVIILASTYGDGAAPSSAQGFADRLAALPAAPAMPLAVLGFGDRQFPDFCGYACEIARLAEEKGWPQLLPLDRVDRQSPQDFARWGRALGQALGHPLELAHQPALAPTHPLTLISRRDYGAEMQAPTSILRFALPSIGLWQRITGRGFPSFAAGDLLGILPEGSAVPRFYSLASASRDGFVEICVKKHTGGLCSGQLIGLRPGGTVRGFIRRNPDFRPVGNRKPVILIGAGTGIGPLAGFARANRKGRDMHLYFGARHPKSDLLYDEELRQWQANGRLTSVNTAFSRTADRSYVQDILRKDAARITDLIEGGAQVLVCGGREMASGVTAAMADILQPKGLTPATLKAEGRYVEDVY</sequence>
<reference evidence="7 8" key="1">
    <citation type="submission" date="2020-07" db="EMBL/GenBank/DDBJ databases">
        <authorList>
            <person name="Li M."/>
        </authorList>
    </citation>
    <scope>NUCLEOTIDE SEQUENCE [LARGE SCALE GENOMIC DNA]</scope>
    <source>
        <strain evidence="7 8">DSM 23284</strain>
    </source>
</reference>
<dbReference type="Pfam" id="PF03929">
    <property type="entry name" value="PepSY_TM"/>
    <property type="match status" value="1"/>
</dbReference>
<keyword evidence="4" id="KW-0472">Membrane</keyword>
<dbReference type="PROSITE" id="PS50902">
    <property type="entry name" value="FLAVODOXIN_LIKE"/>
    <property type="match status" value="1"/>
</dbReference>
<feature type="transmembrane region" description="Helical" evidence="4">
    <location>
        <begin position="123"/>
        <end position="148"/>
    </location>
</feature>
<dbReference type="EC" id="1.6.2.4" evidence="3"/>
<proteinExistence type="predicted"/>
<dbReference type="CDD" id="cd06201">
    <property type="entry name" value="SiR_like2"/>
    <property type="match status" value="1"/>
</dbReference>
<evidence type="ECO:0000259" key="6">
    <source>
        <dbReference type="PROSITE" id="PS51384"/>
    </source>
</evidence>
<dbReference type="EMBL" id="JACEON010000015">
    <property type="protein sequence ID" value="MBA4613107.1"/>
    <property type="molecule type" value="Genomic_DNA"/>
</dbReference>
<protein>
    <recommendedName>
        <fullName evidence="3">NADPH--hemoprotein reductase</fullName>
        <ecNumber evidence="3">1.6.2.4</ecNumber>
    </recommendedName>
</protein>
<dbReference type="Proteomes" id="UP000559404">
    <property type="component" value="Unassembled WGS sequence"/>
</dbReference>
<dbReference type="PANTHER" id="PTHR19384">
    <property type="entry name" value="NITRIC OXIDE SYNTHASE-RELATED"/>
    <property type="match status" value="1"/>
</dbReference>
<keyword evidence="2" id="KW-0288">FMN</keyword>
<feature type="transmembrane region" description="Helical" evidence="4">
    <location>
        <begin position="288"/>
        <end position="314"/>
    </location>
</feature>
<dbReference type="PANTHER" id="PTHR19384:SF17">
    <property type="entry name" value="NADPH--CYTOCHROME P450 REDUCTASE"/>
    <property type="match status" value="1"/>
</dbReference>
<dbReference type="InterPro" id="IPR001709">
    <property type="entry name" value="Flavoprot_Pyr_Nucl_cyt_Rdtase"/>
</dbReference>
<dbReference type="GO" id="GO:0010181">
    <property type="term" value="F:FMN binding"/>
    <property type="evidence" value="ECO:0007669"/>
    <property type="project" value="InterPro"/>
</dbReference>
<keyword evidence="1" id="KW-0285">Flavoprotein</keyword>
<dbReference type="InterPro" id="IPR001433">
    <property type="entry name" value="OxRdtase_FAD/NAD-bd"/>
</dbReference>
<dbReference type="SUPFAM" id="SSF52343">
    <property type="entry name" value="Ferredoxin reductase-like, C-terminal NADP-linked domain"/>
    <property type="match status" value="1"/>
</dbReference>
<dbReference type="GO" id="GO:0050660">
    <property type="term" value="F:flavin adenine dinucleotide binding"/>
    <property type="evidence" value="ECO:0007669"/>
    <property type="project" value="TreeGrafter"/>
</dbReference>
<keyword evidence="4" id="KW-1133">Transmembrane helix</keyword>
<dbReference type="InterPro" id="IPR005625">
    <property type="entry name" value="PepSY-ass_TM"/>
</dbReference>
<dbReference type="InterPro" id="IPR039261">
    <property type="entry name" value="FNR_nucleotide-bd"/>
</dbReference>
<dbReference type="Gene3D" id="3.40.50.360">
    <property type="match status" value="1"/>
</dbReference>
<dbReference type="InterPro" id="IPR029039">
    <property type="entry name" value="Flavoprotein-like_sf"/>
</dbReference>
<evidence type="ECO:0000256" key="2">
    <source>
        <dbReference type="ARBA" id="ARBA00022643"/>
    </source>
</evidence>
<dbReference type="Gene3D" id="3.40.50.80">
    <property type="entry name" value="Nucleotide-binding domain of ferredoxin-NADP reductase (FNR) module"/>
    <property type="match status" value="1"/>
</dbReference>
<reference evidence="7 8" key="2">
    <citation type="submission" date="2020-08" db="EMBL/GenBank/DDBJ databases">
        <title>Stappia taiwanensis sp. nov., isolated from a coastal thermal spring.</title>
        <authorList>
            <person name="Kampfer P."/>
        </authorList>
    </citation>
    <scope>NUCLEOTIDE SEQUENCE [LARGE SCALE GENOMIC DNA]</scope>
    <source>
        <strain evidence="7 8">DSM 23284</strain>
    </source>
</reference>
<gene>
    <name evidence="7" type="ORF">H1W37_15705</name>
</gene>
<dbReference type="RefSeq" id="WP_181761297.1">
    <property type="nucleotide sequence ID" value="NZ_BMCR01000007.1"/>
</dbReference>
<dbReference type="PROSITE" id="PS51384">
    <property type="entry name" value="FAD_FR"/>
    <property type="match status" value="1"/>
</dbReference>